<dbReference type="InterPro" id="IPR021137">
    <property type="entry name" value="Ribosomal_bL35-like"/>
</dbReference>
<keyword evidence="8" id="KW-1185">Reference proteome</keyword>
<dbReference type="GO" id="GO:0003735">
    <property type="term" value="F:structural constituent of ribosome"/>
    <property type="evidence" value="ECO:0007669"/>
    <property type="project" value="InterPro"/>
</dbReference>
<dbReference type="InterPro" id="IPR018265">
    <property type="entry name" value="Ribosomal_bL35_CS"/>
</dbReference>
<dbReference type="GO" id="GO:0006412">
    <property type="term" value="P:translation"/>
    <property type="evidence" value="ECO:0007669"/>
    <property type="project" value="UniProtKB-UniRule"/>
</dbReference>
<dbReference type="OrthoDB" id="400914at2"/>
<dbReference type="PRINTS" id="PR00064">
    <property type="entry name" value="RIBOSOMALL35"/>
</dbReference>
<evidence type="ECO:0000256" key="2">
    <source>
        <dbReference type="ARBA" id="ARBA00022980"/>
    </source>
</evidence>
<dbReference type="Gene3D" id="4.10.410.60">
    <property type="match status" value="1"/>
</dbReference>
<dbReference type="Proteomes" id="UP000249762">
    <property type="component" value="Unassembled WGS sequence"/>
</dbReference>
<feature type="compositionally biased region" description="Basic residues" evidence="6">
    <location>
        <begin position="27"/>
        <end position="50"/>
    </location>
</feature>
<reference evidence="8" key="1">
    <citation type="submission" date="2018-06" db="EMBL/GenBank/DDBJ databases">
        <authorList>
            <person name="Martinez Ocampo F."/>
            <person name="Quiroz Castaneda R.E."/>
            <person name="Rojas Lopez X."/>
        </authorList>
    </citation>
    <scope>NUCLEOTIDE SEQUENCE [LARGE SCALE GENOMIC DNA]</scope>
    <source>
        <strain evidence="8">INIFAP02</strain>
    </source>
</reference>
<evidence type="ECO:0000313" key="7">
    <source>
        <dbReference type="EMBL" id="RAO95358.1"/>
    </source>
</evidence>
<dbReference type="EMBL" id="QKVO01000001">
    <property type="protein sequence ID" value="RAO95358.1"/>
    <property type="molecule type" value="Genomic_DNA"/>
</dbReference>
<dbReference type="Pfam" id="PF01632">
    <property type="entry name" value="Ribosomal_L35p"/>
    <property type="match status" value="1"/>
</dbReference>
<evidence type="ECO:0000256" key="5">
    <source>
        <dbReference type="RuleBase" id="RU000568"/>
    </source>
</evidence>
<dbReference type="GO" id="GO:1990904">
    <property type="term" value="C:ribonucleoprotein complex"/>
    <property type="evidence" value="ECO:0007669"/>
    <property type="project" value="UniProtKB-KW"/>
</dbReference>
<dbReference type="RefSeq" id="WP_110555198.1">
    <property type="nucleotide sequence ID" value="NZ_QKVO01000001.1"/>
</dbReference>
<evidence type="ECO:0000313" key="8">
    <source>
        <dbReference type="Proteomes" id="UP000249762"/>
    </source>
</evidence>
<comment type="similarity">
    <text evidence="1 4 5">Belongs to the bacterial ribosomal protein bL35 family.</text>
</comment>
<keyword evidence="2 4" id="KW-0689">Ribosomal protein</keyword>
<dbReference type="AlphaFoldDB" id="A0A328PR67"/>
<dbReference type="SUPFAM" id="SSF143034">
    <property type="entry name" value="L35p-like"/>
    <property type="match status" value="1"/>
</dbReference>
<dbReference type="InterPro" id="IPR001706">
    <property type="entry name" value="Ribosomal_bL35"/>
</dbReference>
<protein>
    <recommendedName>
        <fullName evidence="4">Large ribosomal subunit protein bL35</fullName>
    </recommendedName>
</protein>
<evidence type="ECO:0000256" key="3">
    <source>
        <dbReference type="ARBA" id="ARBA00023274"/>
    </source>
</evidence>
<organism evidence="7 8">
    <name type="scientific">Mycoplasma wenyonii</name>
    <dbReference type="NCBI Taxonomy" id="65123"/>
    <lineage>
        <taxon>Bacteria</taxon>
        <taxon>Bacillati</taxon>
        <taxon>Mycoplasmatota</taxon>
        <taxon>Mollicutes</taxon>
        <taxon>Mycoplasmataceae</taxon>
        <taxon>Mycoplasma</taxon>
    </lineage>
</organism>
<dbReference type="InterPro" id="IPR037229">
    <property type="entry name" value="Ribosomal_bL35_sf"/>
</dbReference>
<dbReference type="GO" id="GO:0005840">
    <property type="term" value="C:ribosome"/>
    <property type="evidence" value="ECO:0007669"/>
    <property type="project" value="UniProtKB-KW"/>
</dbReference>
<feature type="region of interest" description="Disordered" evidence="6">
    <location>
        <begin position="27"/>
        <end position="51"/>
    </location>
</feature>
<sequence>MSKLKKIKHKTKKSLSKRVVVLGSGAIKRKRSHRSHCASAKTTKRKRQLRKSALFNDAQYKITAHLLQGKR</sequence>
<evidence type="ECO:0000256" key="4">
    <source>
        <dbReference type="HAMAP-Rule" id="MF_00514"/>
    </source>
</evidence>
<dbReference type="PROSITE" id="PS00936">
    <property type="entry name" value="RIBOSOMAL_L35"/>
    <property type="match status" value="1"/>
</dbReference>
<name>A0A328PR67_9MOLU</name>
<comment type="caution">
    <text evidence="7">The sequence shown here is derived from an EMBL/GenBank/DDBJ whole genome shotgun (WGS) entry which is preliminary data.</text>
</comment>
<keyword evidence="3 4" id="KW-0687">Ribonucleoprotein</keyword>
<evidence type="ECO:0000256" key="1">
    <source>
        <dbReference type="ARBA" id="ARBA00006598"/>
    </source>
</evidence>
<gene>
    <name evidence="4" type="primary">rpmI</name>
    <name evidence="7" type="ORF">DNK47_00720</name>
</gene>
<evidence type="ECO:0000256" key="6">
    <source>
        <dbReference type="SAM" id="MobiDB-lite"/>
    </source>
</evidence>
<accession>A0A328PR67</accession>
<dbReference type="HAMAP" id="MF_00514">
    <property type="entry name" value="Ribosomal_bL35"/>
    <property type="match status" value="1"/>
</dbReference>
<proteinExistence type="inferred from homology"/>